<dbReference type="EMBL" id="CM023472">
    <property type="protein sequence ID" value="KAH7959573.1"/>
    <property type="molecule type" value="Genomic_DNA"/>
</dbReference>
<name>A0ACB8D5C7_DERSI</name>
<dbReference type="Proteomes" id="UP000821865">
    <property type="component" value="Chromosome 3"/>
</dbReference>
<organism evidence="1 2">
    <name type="scientific">Dermacentor silvarum</name>
    <name type="common">Tick</name>
    <dbReference type="NCBI Taxonomy" id="543639"/>
    <lineage>
        <taxon>Eukaryota</taxon>
        <taxon>Metazoa</taxon>
        <taxon>Ecdysozoa</taxon>
        <taxon>Arthropoda</taxon>
        <taxon>Chelicerata</taxon>
        <taxon>Arachnida</taxon>
        <taxon>Acari</taxon>
        <taxon>Parasitiformes</taxon>
        <taxon>Ixodida</taxon>
        <taxon>Ixodoidea</taxon>
        <taxon>Ixodidae</taxon>
        <taxon>Rhipicephalinae</taxon>
        <taxon>Dermacentor</taxon>
    </lineage>
</organism>
<protein>
    <submittedName>
        <fullName evidence="1">Uncharacterized protein</fullName>
    </submittedName>
</protein>
<evidence type="ECO:0000313" key="1">
    <source>
        <dbReference type="EMBL" id="KAH7959573.1"/>
    </source>
</evidence>
<keyword evidence="2" id="KW-1185">Reference proteome</keyword>
<comment type="caution">
    <text evidence="1">The sequence shown here is derived from an EMBL/GenBank/DDBJ whole genome shotgun (WGS) entry which is preliminary data.</text>
</comment>
<proteinExistence type="predicted"/>
<gene>
    <name evidence="1" type="ORF">HPB49_011998</name>
</gene>
<reference evidence="1" key="1">
    <citation type="submission" date="2020-05" db="EMBL/GenBank/DDBJ databases">
        <title>Large-scale comparative analyses of tick genomes elucidate their genetic diversity and vector capacities.</title>
        <authorList>
            <person name="Jia N."/>
            <person name="Wang J."/>
            <person name="Shi W."/>
            <person name="Du L."/>
            <person name="Sun Y."/>
            <person name="Zhan W."/>
            <person name="Jiang J."/>
            <person name="Wang Q."/>
            <person name="Zhang B."/>
            <person name="Ji P."/>
            <person name="Sakyi L.B."/>
            <person name="Cui X."/>
            <person name="Yuan T."/>
            <person name="Jiang B."/>
            <person name="Yang W."/>
            <person name="Lam T.T.-Y."/>
            <person name="Chang Q."/>
            <person name="Ding S."/>
            <person name="Wang X."/>
            <person name="Zhu J."/>
            <person name="Ruan X."/>
            <person name="Zhao L."/>
            <person name="Wei J."/>
            <person name="Que T."/>
            <person name="Du C."/>
            <person name="Cheng J."/>
            <person name="Dai P."/>
            <person name="Han X."/>
            <person name="Huang E."/>
            <person name="Gao Y."/>
            <person name="Liu J."/>
            <person name="Shao H."/>
            <person name="Ye R."/>
            <person name="Li L."/>
            <person name="Wei W."/>
            <person name="Wang X."/>
            <person name="Wang C."/>
            <person name="Yang T."/>
            <person name="Huo Q."/>
            <person name="Li W."/>
            <person name="Guo W."/>
            <person name="Chen H."/>
            <person name="Zhou L."/>
            <person name="Ni X."/>
            <person name="Tian J."/>
            <person name="Zhou Y."/>
            <person name="Sheng Y."/>
            <person name="Liu T."/>
            <person name="Pan Y."/>
            <person name="Xia L."/>
            <person name="Li J."/>
            <person name="Zhao F."/>
            <person name="Cao W."/>
        </authorList>
    </citation>
    <scope>NUCLEOTIDE SEQUENCE</scope>
    <source>
        <strain evidence="1">Dsil-2018</strain>
    </source>
</reference>
<accession>A0ACB8D5C7</accession>
<evidence type="ECO:0000313" key="2">
    <source>
        <dbReference type="Proteomes" id="UP000821865"/>
    </source>
</evidence>
<sequence>MATPAAAGAATPTAANATTDAPEPSYAEATSSLERLKAQAALSDLDREQMECQDTDEGDDIIPHDTDTPTTRIEQDEDKEGDWQTVLTIRQKKALARAGRKTVGAGGGYDSSSQHLGPPKKPPLKKKSRANRLPPLPKEDFKIIVRPHQGLPIKELTAPQISEAVIIATQRKVRGEHFLLRLKPGSNIFIISTPKQEVADIVRKITTLVINGKQHAVKAYVTAGEDTKKGVVHGLSPHTSPETLQANLRIRTQGVEILRARMLGESRTAVITFYGPMIPRFVYYMGGEMPCYPFKNTVQFCKACIQTGHRTDVCPQPHTSVCNRCGTKEPEPEHECKPTCTTCGEEHLAGSKDCKKRFKKPQQNNKTPRKTSSRISKAPSKESPPRPRWYDTDDTEDDEWPPLRRQEDLQAASPRQERSGSRERRRRRDKDSDSSDYPTSKRQPTDTGSRQRSSTPTRRKEPTNNKLSRLVSATWCRDQDLAATPLPSGHGLPERRTGHRRRTKRRPESEPTAARRDIDGKERHGHRGRPRFG</sequence>